<proteinExistence type="predicted"/>
<protein>
    <recommendedName>
        <fullName evidence="1">PDZ domain-containing protein</fullName>
    </recommendedName>
</protein>
<dbReference type="SUPFAM" id="SSF50156">
    <property type="entry name" value="PDZ domain-like"/>
    <property type="match status" value="1"/>
</dbReference>
<evidence type="ECO:0000313" key="2">
    <source>
        <dbReference type="EMBL" id="BDZ50410.1"/>
    </source>
</evidence>
<dbReference type="InterPro" id="IPR036034">
    <property type="entry name" value="PDZ_sf"/>
</dbReference>
<sequence>MSGSAAAKAGLVAGDTITAVGGTAVADSTALTDAIQSHKVGDSVTVTYTDAEGASHTVTVTLGSGPAA</sequence>
<feature type="domain" description="PDZ" evidence="1">
    <location>
        <begin position="3"/>
        <end position="60"/>
    </location>
</feature>
<dbReference type="Pfam" id="PF13180">
    <property type="entry name" value="PDZ_2"/>
    <property type="match status" value="1"/>
</dbReference>
<dbReference type="InterPro" id="IPR001478">
    <property type="entry name" value="PDZ"/>
</dbReference>
<evidence type="ECO:0000313" key="3">
    <source>
        <dbReference type="Proteomes" id="UP001321486"/>
    </source>
</evidence>
<gene>
    <name evidence="2" type="ORF">GCM10025867_26510</name>
</gene>
<evidence type="ECO:0000259" key="1">
    <source>
        <dbReference type="Pfam" id="PF13180"/>
    </source>
</evidence>
<dbReference type="EMBL" id="AP027732">
    <property type="protein sequence ID" value="BDZ50410.1"/>
    <property type="molecule type" value="Genomic_DNA"/>
</dbReference>
<organism evidence="2 3">
    <name type="scientific">Frondihabitans sucicola</name>
    <dbReference type="NCBI Taxonomy" id="1268041"/>
    <lineage>
        <taxon>Bacteria</taxon>
        <taxon>Bacillati</taxon>
        <taxon>Actinomycetota</taxon>
        <taxon>Actinomycetes</taxon>
        <taxon>Micrococcales</taxon>
        <taxon>Microbacteriaceae</taxon>
        <taxon>Frondihabitans</taxon>
    </lineage>
</organism>
<reference evidence="3" key="1">
    <citation type="journal article" date="2019" name="Int. J. Syst. Evol. Microbiol.">
        <title>The Global Catalogue of Microorganisms (GCM) 10K type strain sequencing project: providing services to taxonomists for standard genome sequencing and annotation.</title>
        <authorList>
            <consortium name="The Broad Institute Genomics Platform"/>
            <consortium name="The Broad Institute Genome Sequencing Center for Infectious Disease"/>
            <person name="Wu L."/>
            <person name="Ma J."/>
        </authorList>
    </citation>
    <scope>NUCLEOTIDE SEQUENCE [LARGE SCALE GENOMIC DNA]</scope>
    <source>
        <strain evidence="3">NBRC 108728</strain>
    </source>
</reference>
<accession>A0ABM8GPS2</accession>
<name>A0ABM8GPS2_9MICO</name>
<dbReference type="Gene3D" id="2.30.42.10">
    <property type="match status" value="1"/>
</dbReference>
<dbReference type="Proteomes" id="UP001321486">
    <property type="component" value="Chromosome"/>
</dbReference>
<keyword evidence="3" id="KW-1185">Reference proteome</keyword>